<dbReference type="Proteomes" id="UP000194873">
    <property type="component" value="Unassembled WGS sequence"/>
</dbReference>
<gene>
    <name evidence="6" type="ORF">BXP70_12045</name>
</gene>
<protein>
    <submittedName>
        <fullName evidence="6">Colicin v production protein</fullName>
    </submittedName>
</protein>
<reference evidence="6 7" key="1">
    <citation type="submission" date="2017-01" db="EMBL/GenBank/DDBJ databases">
        <title>A new Hymenobacter.</title>
        <authorList>
            <person name="Liang Y."/>
            <person name="Feng F."/>
        </authorList>
    </citation>
    <scope>NUCLEOTIDE SEQUENCE [LARGE SCALE GENOMIC DNA]</scope>
    <source>
        <strain evidence="6">MIMBbqt21</strain>
    </source>
</reference>
<dbReference type="GO" id="GO:0009403">
    <property type="term" value="P:toxin biosynthetic process"/>
    <property type="evidence" value="ECO:0007669"/>
    <property type="project" value="InterPro"/>
</dbReference>
<accession>A0A243WDM4</accession>
<evidence type="ECO:0000256" key="4">
    <source>
        <dbReference type="ARBA" id="ARBA00023136"/>
    </source>
</evidence>
<evidence type="ECO:0000256" key="1">
    <source>
        <dbReference type="ARBA" id="ARBA00004141"/>
    </source>
</evidence>
<dbReference type="OrthoDB" id="9799585at2"/>
<comment type="subcellular location">
    <subcellularLocation>
        <location evidence="1">Membrane</location>
        <topology evidence="1">Multi-pass membrane protein</topology>
    </subcellularLocation>
</comment>
<proteinExistence type="predicted"/>
<evidence type="ECO:0000256" key="3">
    <source>
        <dbReference type="ARBA" id="ARBA00022989"/>
    </source>
</evidence>
<evidence type="ECO:0000256" key="2">
    <source>
        <dbReference type="ARBA" id="ARBA00022692"/>
    </source>
</evidence>
<dbReference type="PANTHER" id="PTHR37306">
    <property type="entry name" value="COLICIN V PRODUCTION PROTEIN"/>
    <property type="match status" value="1"/>
</dbReference>
<evidence type="ECO:0000313" key="7">
    <source>
        <dbReference type="Proteomes" id="UP000194873"/>
    </source>
</evidence>
<keyword evidence="2 5" id="KW-0812">Transmembrane</keyword>
<keyword evidence="7" id="KW-1185">Reference proteome</keyword>
<evidence type="ECO:0000313" key="6">
    <source>
        <dbReference type="EMBL" id="OUJ73712.1"/>
    </source>
</evidence>
<dbReference type="GO" id="GO:0016020">
    <property type="term" value="C:membrane"/>
    <property type="evidence" value="ECO:0007669"/>
    <property type="project" value="UniProtKB-SubCell"/>
</dbReference>
<dbReference type="Pfam" id="PF02674">
    <property type="entry name" value="Colicin_V"/>
    <property type="match status" value="1"/>
</dbReference>
<organism evidence="6 7">
    <name type="scientific">Hymenobacter crusticola</name>
    <dbReference type="NCBI Taxonomy" id="1770526"/>
    <lineage>
        <taxon>Bacteria</taxon>
        <taxon>Pseudomonadati</taxon>
        <taxon>Bacteroidota</taxon>
        <taxon>Cytophagia</taxon>
        <taxon>Cytophagales</taxon>
        <taxon>Hymenobacteraceae</taxon>
        <taxon>Hymenobacter</taxon>
    </lineage>
</organism>
<dbReference type="AlphaFoldDB" id="A0A243WDM4"/>
<feature type="transmembrane region" description="Helical" evidence="5">
    <location>
        <begin position="109"/>
        <end position="130"/>
    </location>
</feature>
<dbReference type="PANTHER" id="PTHR37306:SF1">
    <property type="entry name" value="COLICIN V PRODUCTION PROTEIN"/>
    <property type="match status" value="1"/>
</dbReference>
<comment type="caution">
    <text evidence="6">The sequence shown here is derived from an EMBL/GenBank/DDBJ whole genome shotgun (WGS) entry which is preliminary data.</text>
</comment>
<evidence type="ECO:0000256" key="5">
    <source>
        <dbReference type="SAM" id="Phobius"/>
    </source>
</evidence>
<keyword evidence="3 5" id="KW-1133">Transmembrane helix</keyword>
<keyword evidence="4 5" id="KW-0472">Membrane</keyword>
<feature type="transmembrane region" description="Helical" evidence="5">
    <location>
        <begin position="60"/>
        <end position="79"/>
    </location>
</feature>
<dbReference type="InterPro" id="IPR003825">
    <property type="entry name" value="Colicin-V_CvpA"/>
</dbReference>
<dbReference type="RefSeq" id="WP_086594315.1">
    <property type="nucleotide sequence ID" value="NZ_MTSE01000005.1"/>
</dbReference>
<feature type="transmembrane region" description="Helical" evidence="5">
    <location>
        <begin position="29"/>
        <end position="48"/>
    </location>
</feature>
<sequence>MSGFDILLLLLLAVGAVKGFRRGLVIELASLLAFVLGVIGGLALLNDAVPFMRNYIGEAFGFLPLVSFVFVFVLIGWGVHLLGGVIKTAIHLTPLGVFDNVLGGMLGGVKWLLGMSLLLYGIGLADLPLISPKLAAESQVLPLVKEATPVALQVVSLIMPFAGTLLTQLRSVF</sequence>
<dbReference type="EMBL" id="MTSE01000005">
    <property type="protein sequence ID" value="OUJ73712.1"/>
    <property type="molecule type" value="Genomic_DNA"/>
</dbReference>
<name>A0A243WDM4_9BACT</name>